<dbReference type="SUPFAM" id="SSF52540">
    <property type="entry name" value="P-loop containing nucleoside triphosphate hydrolases"/>
    <property type="match status" value="1"/>
</dbReference>
<dbReference type="GO" id="GO:0005525">
    <property type="term" value="F:GTP binding"/>
    <property type="evidence" value="ECO:0007669"/>
    <property type="project" value="InterPro"/>
</dbReference>
<dbReference type="OrthoDB" id="5976022at2759"/>
<evidence type="ECO:0000313" key="2">
    <source>
        <dbReference type="Proteomes" id="UP000230423"/>
    </source>
</evidence>
<protein>
    <recommendedName>
        <fullName evidence="3">Ras family protein</fullName>
    </recommendedName>
</protein>
<reference evidence="1 2" key="1">
    <citation type="submission" date="2015-09" db="EMBL/GenBank/DDBJ databases">
        <title>Draft genome of the parasitic nematode Teladorsagia circumcincta isolate WARC Sus (inbred).</title>
        <authorList>
            <person name="Mitreva M."/>
        </authorList>
    </citation>
    <scope>NUCLEOTIDE SEQUENCE [LARGE SCALE GENOMIC DNA]</scope>
    <source>
        <strain evidence="1 2">S</strain>
    </source>
</reference>
<dbReference type="Proteomes" id="UP000230423">
    <property type="component" value="Unassembled WGS sequence"/>
</dbReference>
<dbReference type="GO" id="GO:0003924">
    <property type="term" value="F:GTPase activity"/>
    <property type="evidence" value="ECO:0007669"/>
    <property type="project" value="InterPro"/>
</dbReference>
<gene>
    <name evidence="1" type="ORF">TELCIR_20562</name>
</gene>
<dbReference type="Gene3D" id="3.40.50.300">
    <property type="entry name" value="P-loop containing nucleotide triphosphate hydrolases"/>
    <property type="match status" value="1"/>
</dbReference>
<dbReference type="EMBL" id="KZ362725">
    <property type="protein sequence ID" value="PIO58013.1"/>
    <property type="molecule type" value="Genomic_DNA"/>
</dbReference>
<dbReference type="Pfam" id="PF00071">
    <property type="entry name" value="Ras"/>
    <property type="match status" value="1"/>
</dbReference>
<evidence type="ECO:0008006" key="3">
    <source>
        <dbReference type="Google" id="ProtNLM"/>
    </source>
</evidence>
<feature type="non-terminal residue" evidence="1">
    <location>
        <position position="61"/>
    </location>
</feature>
<proteinExistence type="predicted"/>
<dbReference type="InterPro" id="IPR001806">
    <property type="entry name" value="Small_GTPase"/>
</dbReference>
<sequence length="61" mass="6979">MEALIGLMNCSKKRGEQKWTEVTRSEAEELARSLNVPYVECSAKLRMNVDQAFHGVVRLVR</sequence>
<accession>A0A2G9TJ63</accession>
<keyword evidence="2" id="KW-1185">Reference proteome</keyword>
<organism evidence="1 2">
    <name type="scientific">Teladorsagia circumcincta</name>
    <name type="common">Brown stomach worm</name>
    <name type="synonym">Ostertagia circumcincta</name>
    <dbReference type="NCBI Taxonomy" id="45464"/>
    <lineage>
        <taxon>Eukaryota</taxon>
        <taxon>Metazoa</taxon>
        <taxon>Ecdysozoa</taxon>
        <taxon>Nematoda</taxon>
        <taxon>Chromadorea</taxon>
        <taxon>Rhabditida</taxon>
        <taxon>Rhabditina</taxon>
        <taxon>Rhabditomorpha</taxon>
        <taxon>Strongyloidea</taxon>
        <taxon>Trichostrongylidae</taxon>
        <taxon>Teladorsagia</taxon>
    </lineage>
</organism>
<dbReference type="AlphaFoldDB" id="A0A2G9TJ63"/>
<evidence type="ECO:0000313" key="1">
    <source>
        <dbReference type="EMBL" id="PIO58013.1"/>
    </source>
</evidence>
<dbReference type="PROSITE" id="PS51421">
    <property type="entry name" value="RAS"/>
    <property type="match status" value="1"/>
</dbReference>
<name>A0A2G9TJ63_TELCI</name>
<dbReference type="InterPro" id="IPR027417">
    <property type="entry name" value="P-loop_NTPase"/>
</dbReference>